<accession>A0A1H8TTF1</accession>
<dbReference type="STRING" id="310780.SAMN05216267_105816"/>
<gene>
    <name evidence="1" type="ORF">SAMN05216267_105816</name>
</gene>
<evidence type="ECO:0000313" key="2">
    <source>
        <dbReference type="Proteomes" id="UP000181951"/>
    </source>
</evidence>
<protein>
    <recommendedName>
        <fullName evidence="3">Transposase</fullName>
    </recommendedName>
</protein>
<keyword evidence="2" id="KW-1185">Reference proteome</keyword>
<dbReference type="EMBL" id="FODD01000058">
    <property type="protein sequence ID" value="SEO94177.1"/>
    <property type="molecule type" value="Genomic_DNA"/>
</dbReference>
<name>A0A1H8TTF1_9ACTN</name>
<organism evidence="1 2">
    <name type="scientific">Actinacidiphila rubida</name>
    <dbReference type="NCBI Taxonomy" id="310780"/>
    <lineage>
        <taxon>Bacteria</taxon>
        <taxon>Bacillati</taxon>
        <taxon>Actinomycetota</taxon>
        <taxon>Actinomycetes</taxon>
        <taxon>Kitasatosporales</taxon>
        <taxon>Streptomycetaceae</taxon>
        <taxon>Actinacidiphila</taxon>
    </lineage>
</organism>
<evidence type="ECO:0000313" key="1">
    <source>
        <dbReference type="EMBL" id="SEO94177.1"/>
    </source>
</evidence>
<proteinExistence type="predicted"/>
<reference evidence="1 2" key="1">
    <citation type="submission" date="2016-10" db="EMBL/GenBank/DDBJ databases">
        <authorList>
            <person name="de Groot N.N."/>
        </authorList>
    </citation>
    <scope>NUCLEOTIDE SEQUENCE [LARGE SCALE GENOMIC DNA]</scope>
    <source>
        <strain evidence="1 2">CGMCC 4.2026</strain>
    </source>
</reference>
<dbReference type="AlphaFoldDB" id="A0A1H8TTF1"/>
<evidence type="ECO:0008006" key="3">
    <source>
        <dbReference type="Google" id="ProtNLM"/>
    </source>
</evidence>
<sequence length="130" mass="14837">MRLKVERLPGDRDPKSVWLWISSTAAAPADVDRWWQAFLRRFDLEHTFRLMKQTLGWTAQKIRHADTADLWTWLIIAAHTQLRLARPLTSWCVIAGEASGLAGGMLCPWRSWSGVRSHRISCSRGSLGII</sequence>
<dbReference type="Proteomes" id="UP000181951">
    <property type="component" value="Unassembled WGS sequence"/>
</dbReference>